<evidence type="ECO:0000313" key="2">
    <source>
        <dbReference type="EMBL" id="RMX59590.1"/>
    </source>
</evidence>
<sequence length="294" mass="35184">MEVLQVQEVITNEEMTGTMVDYDLNTYPPAKYPTTCKKSGKRKHEKAMEKERANKKSKRTAKKNEGEAQDKITEWRPWKYVNPIKRGTLKKKRTREAIVESVDGRGSPFYLKRRLQKLRRRQKYQKELIPKQRKEPLECFIHDCKLEKCTSQSGWDYVKCPMSDCFIFMGLSKIHHYLKNVQDQTQAGYKWDKEKLKCFCSEPLVLCEWRSEHNPGRIYFKCPGNRCFLLVGMRGAQWYKHGMDEQHRVFRNTVRHAYSYHRVFLEKYVVGSNRNLSKVYHDKYYKEDRLPFGL</sequence>
<keyword evidence="3" id="KW-1185">Reference proteome</keyword>
<name>A0A3M6V133_POCDA</name>
<dbReference type="AlphaFoldDB" id="A0A3M6V133"/>
<evidence type="ECO:0000256" key="1">
    <source>
        <dbReference type="SAM" id="MobiDB-lite"/>
    </source>
</evidence>
<gene>
    <name evidence="2" type="ORF">pdam_00003612</name>
</gene>
<organism evidence="2 3">
    <name type="scientific">Pocillopora damicornis</name>
    <name type="common">Cauliflower coral</name>
    <name type="synonym">Millepora damicornis</name>
    <dbReference type="NCBI Taxonomy" id="46731"/>
    <lineage>
        <taxon>Eukaryota</taxon>
        <taxon>Metazoa</taxon>
        <taxon>Cnidaria</taxon>
        <taxon>Anthozoa</taxon>
        <taxon>Hexacorallia</taxon>
        <taxon>Scleractinia</taxon>
        <taxon>Astrocoeniina</taxon>
        <taxon>Pocilloporidae</taxon>
        <taxon>Pocillopora</taxon>
    </lineage>
</organism>
<protein>
    <submittedName>
        <fullName evidence="2">Uncharacterized protein</fullName>
    </submittedName>
</protein>
<proteinExistence type="predicted"/>
<feature type="region of interest" description="Disordered" evidence="1">
    <location>
        <begin position="33"/>
        <end position="69"/>
    </location>
</feature>
<dbReference type="Proteomes" id="UP000275408">
    <property type="component" value="Unassembled WGS sequence"/>
</dbReference>
<evidence type="ECO:0000313" key="3">
    <source>
        <dbReference type="Proteomes" id="UP000275408"/>
    </source>
</evidence>
<dbReference type="EMBL" id="RCHS01000309">
    <property type="protein sequence ID" value="RMX59590.1"/>
    <property type="molecule type" value="Genomic_DNA"/>
</dbReference>
<reference evidence="2 3" key="1">
    <citation type="journal article" date="2018" name="Sci. Rep.">
        <title>Comparative analysis of the Pocillopora damicornis genome highlights role of immune system in coral evolution.</title>
        <authorList>
            <person name="Cunning R."/>
            <person name="Bay R.A."/>
            <person name="Gillette P."/>
            <person name="Baker A.C."/>
            <person name="Traylor-Knowles N."/>
        </authorList>
    </citation>
    <scope>NUCLEOTIDE SEQUENCE [LARGE SCALE GENOMIC DNA]</scope>
    <source>
        <strain evidence="2">RSMAS</strain>
        <tissue evidence="2">Whole animal</tissue>
    </source>
</reference>
<comment type="caution">
    <text evidence="2">The sequence shown here is derived from an EMBL/GenBank/DDBJ whole genome shotgun (WGS) entry which is preliminary data.</text>
</comment>
<accession>A0A3M6V133</accession>